<evidence type="ECO:0000313" key="1">
    <source>
        <dbReference type="EMBL" id="KAG9457008.1"/>
    </source>
</evidence>
<accession>A0AAV7FBP3</accession>
<protein>
    <submittedName>
        <fullName evidence="1">Uncharacterized protein</fullName>
    </submittedName>
</protein>
<reference evidence="1 2" key="1">
    <citation type="submission" date="2021-07" db="EMBL/GenBank/DDBJ databases">
        <title>The Aristolochia fimbriata genome: insights into angiosperm evolution, floral development and chemical biosynthesis.</title>
        <authorList>
            <person name="Jiao Y."/>
        </authorList>
    </citation>
    <scope>NUCLEOTIDE SEQUENCE [LARGE SCALE GENOMIC DNA]</scope>
    <source>
        <strain evidence="1">IBCAS-2021</strain>
        <tissue evidence="1">Leaf</tissue>
    </source>
</reference>
<comment type="caution">
    <text evidence="1">The sequence shown here is derived from an EMBL/GenBank/DDBJ whole genome shotgun (WGS) entry which is preliminary data.</text>
</comment>
<organism evidence="1 2">
    <name type="scientific">Aristolochia fimbriata</name>
    <name type="common">White veined hardy Dutchman's pipe vine</name>
    <dbReference type="NCBI Taxonomy" id="158543"/>
    <lineage>
        <taxon>Eukaryota</taxon>
        <taxon>Viridiplantae</taxon>
        <taxon>Streptophyta</taxon>
        <taxon>Embryophyta</taxon>
        <taxon>Tracheophyta</taxon>
        <taxon>Spermatophyta</taxon>
        <taxon>Magnoliopsida</taxon>
        <taxon>Magnoliidae</taxon>
        <taxon>Piperales</taxon>
        <taxon>Aristolochiaceae</taxon>
        <taxon>Aristolochia</taxon>
    </lineage>
</organism>
<sequence>MATKDLLNEAKNVTEPNLLSYELKGIPKPVETQAEILHMREGAKQNQGPVLGFWPRASTRLRD</sequence>
<gene>
    <name evidence="1" type="ORF">H6P81_001516</name>
</gene>
<evidence type="ECO:0000313" key="2">
    <source>
        <dbReference type="Proteomes" id="UP000825729"/>
    </source>
</evidence>
<dbReference type="EMBL" id="JAINDJ010000002">
    <property type="protein sequence ID" value="KAG9457008.1"/>
    <property type="molecule type" value="Genomic_DNA"/>
</dbReference>
<name>A0AAV7FBP3_ARIFI</name>
<dbReference type="AlphaFoldDB" id="A0AAV7FBP3"/>
<proteinExistence type="predicted"/>
<keyword evidence="2" id="KW-1185">Reference proteome</keyword>
<dbReference type="Proteomes" id="UP000825729">
    <property type="component" value="Unassembled WGS sequence"/>
</dbReference>